<name>A0A2T4D9I3_9GAMM</name>
<keyword evidence="2" id="KW-0597">Phosphoprotein</keyword>
<dbReference type="PROSITE" id="PS50110">
    <property type="entry name" value="RESPONSE_REGULATORY"/>
    <property type="match status" value="1"/>
</dbReference>
<dbReference type="InterPro" id="IPR001789">
    <property type="entry name" value="Sig_transdc_resp-reg_receiver"/>
</dbReference>
<dbReference type="Gene3D" id="3.40.50.2300">
    <property type="match status" value="1"/>
</dbReference>
<feature type="transmembrane region" description="Helical" evidence="3">
    <location>
        <begin position="137"/>
        <end position="156"/>
    </location>
</feature>
<sequence length="305" mass="34335">MGYLMKIEAPLKYTFDGFTIDSEQLCIDYQGQLLNVDSRIIRLMILLISRYPASVSQQEVLENLWTGSVVSNWSASRLVADARTFFKSHHYQSPVIETLRGRGYRLAPELARRIAQPNVEQPPTQPHNPNIHNKNGAWFTIAAMFLVGILAIPAVMTTFNSEATTAREVKYGEPLQVIGRILWVDDNPSNNEREAAFFEGKSFGVYNVTTTEDALTLLQLYNYDLVISDMGRGDDPLAGMRLLEAMRANDDDTTFILYTIVANDTIRRLLVENGGYAVITNPDTLVETVVNMPFQTSSNRFKDNP</sequence>
<dbReference type="SMART" id="SM00448">
    <property type="entry name" value="REC"/>
    <property type="match status" value="1"/>
</dbReference>
<dbReference type="GO" id="GO:0003677">
    <property type="term" value="F:DNA binding"/>
    <property type="evidence" value="ECO:0007669"/>
    <property type="project" value="UniProtKB-KW"/>
</dbReference>
<organism evidence="5 6">
    <name type="scientific">Pseudidiomarina aestuarii</name>
    <dbReference type="NCBI Taxonomy" id="624146"/>
    <lineage>
        <taxon>Bacteria</taxon>
        <taxon>Pseudomonadati</taxon>
        <taxon>Pseudomonadota</taxon>
        <taxon>Gammaproteobacteria</taxon>
        <taxon>Alteromonadales</taxon>
        <taxon>Idiomarinaceae</taxon>
        <taxon>Pseudidiomarina</taxon>
    </lineage>
</organism>
<evidence type="ECO:0000256" key="3">
    <source>
        <dbReference type="SAM" id="Phobius"/>
    </source>
</evidence>
<keyword evidence="1" id="KW-0238">DNA-binding</keyword>
<keyword evidence="3" id="KW-1133">Transmembrane helix</keyword>
<dbReference type="SUPFAM" id="SSF46894">
    <property type="entry name" value="C-terminal effector domain of the bipartite response regulators"/>
    <property type="match status" value="1"/>
</dbReference>
<evidence type="ECO:0000313" key="6">
    <source>
        <dbReference type="Proteomes" id="UP000242087"/>
    </source>
</evidence>
<evidence type="ECO:0000256" key="2">
    <source>
        <dbReference type="PROSITE-ProRule" id="PRU00169"/>
    </source>
</evidence>
<evidence type="ECO:0000259" key="4">
    <source>
        <dbReference type="PROSITE" id="PS50110"/>
    </source>
</evidence>
<dbReference type="GO" id="GO:0000160">
    <property type="term" value="P:phosphorelay signal transduction system"/>
    <property type="evidence" value="ECO:0007669"/>
    <property type="project" value="InterPro"/>
</dbReference>
<feature type="modified residue" description="4-aspartylphosphate" evidence="2">
    <location>
        <position position="229"/>
    </location>
</feature>
<feature type="domain" description="Response regulatory" evidence="4">
    <location>
        <begin position="180"/>
        <end position="296"/>
    </location>
</feature>
<keyword evidence="3" id="KW-0812">Transmembrane</keyword>
<dbReference type="Pfam" id="PF00072">
    <property type="entry name" value="Response_reg"/>
    <property type="match status" value="1"/>
</dbReference>
<dbReference type="Proteomes" id="UP000242087">
    <property type="component" value="Unassembled WGS sequence"/>
</dbReference>
<dbReference type="InterPro" id="IPR036388">
    <property type="entry name" value="WH-like_DNA-bd_sf"/>
</dbReference>
<proteinExistence type="predicted"/>
<evidence type="ECO:0000313" key="5">
    <source>
        <dbReference type="EMBL" id="PTB90486.1"/>
    </source>
</evidence>
<dbReference type="InterPro" id="IPR016032">
    <property type="entry name" value="Sig_transdc_resp-reg_C-effctor"/>
</dbReference>
<comment type="caution">
    <text evidence="5">The sequence shown here is derived from an EMBL/GenBank/DDBJ whole genome shotgun (WGS) entry which is preliminary data.</text>
</comment>
<dbReference type="Gene3D" id="1.10.10.10">
    <property type="entry name" value="Winged helix-like DNA-binding domain superfamily/Winged helix DNA-binding domain"/>
    <property type="match status" value="1"/>
</dbReference>
<keyword evidence="3" id="KW-0472">Membrane</keyword>
<accession>A0A2T4D9I3</accession>
<reference evidence="5 6" key="1">
    <citation type="submission" date="2018-03" db="EMBL/GenBank/DDBJ databases">
        <title>Cross-interface Injection: A General Nanoliter Liquid Handling Method Applied to Single Cells Genome Amplification Automated Nanoliter Liquid Handling Applied to Single Cell Multiple Displacement Amplification.</title>
        <authorList>
            <person name="Yun J."/>
            <person name="Xu P."/>
            <person name="Xu J."/>
            <person name="Dai X."/>
            <person name="Wang Y."/>
            <person name="Zheng X."/>
            <person name="Cao C."/>
            <person name="Yi Q."/>
            <person name="Zhu Y."/>
            <person name="Wang L."/>
            <person name="Dong Z."/>
            <person name="Huang Y."/>
            <person name="Huang L."/>
            <person name="Du W."/>
        </authorList>
    </citation>
    <scope>NUCLEOTIDE SEQUENCE [LARGE SCALE GENOMIC DNA]</scope>
    <source>
        <strain evidence="5 6">A12-4</strain>
    </source>
</reference>
<evidence type="ECO:0000256" key="1">
    <source>
        <dbReference type="ARBA" id="ARBA00023125"/>
    </source>
</evidence>
<dbReference type="CDD" id="cd00156">
    <property type="entry name" value="REC"/>
    <property type="match status" value="1"/>
</dbReference>
<dbReference type="EMBL" id="PYVF01000001">
    <property type="protein sequence ID" value="PTB90486.1"/>
    <property type="molecule type" value="Genomic_DNA"/>
</dbReference>
<dbReference type="InterPro" id="IPR011006">
    <property type="entry name" value="CheY-like_superfamily"/>
</dbReference>
<dbReference type="GO" id="GO:0006355">
    <property type="term" value="P:regulation of DNA-templated transcription"/>
    <property type="evidence" value="ECO:0007669"/>
    <property type="project" value="InterPro"/>
</dbReference>
<gene>
    <name evidence="5" type="ORF">C9927_00120</name>
</gene>
<dbReference type="SUPFAM" id="SSF52172">
    <property type="entry name" value="CheY-like"/>
    <property type="match status" value="1"/>
</dbReference>
<protein>
    <recommendedName>
        <fullName evidence="4">Response regulatory domain-containing protein</fullName>
    </recommendedName>
</protein>
<dbReference type="AlphaFoldDB" id="A0A2T4D9I3"/>